<organism evidence="1 2">
    <name type="scientific">Rubroshorea leprosula</name>
    <dbReference type="NCBI Taxonomy" id="152421"/>
    <lineage>
        <taxon>Eukaryota</taxon>
        <taxon>Viridiplantae</taxon>
        <taxon>Streptophyta</taxon>
        <taxon>Embryophyta</taxon>
        <taxon>Tracheophyta</taxon>
        <taxon>Spermatophyta</taxon>
        <taxon>Magnoliopsida</taxon>
        <taxon>eudicotyledons</taxon>
        <taxon>Gunneridae</taxon>
        <taxon>Pentapetalae</taxon>
        <taxon>rosids</taxon>
        <taxon>malvids</taxon>
        <taxon>Malvales</taxon>
        <taxon>Dipterocarpaceae</taxon>
        <taxon>Rubroshorea</taxon>
    </lineage>
</organism>
<dbReference type="Proteomes" id="UP001054252">
    <property type="component" value="Unassembled WGS sequence"/>
</dbReference>
<name>A0AAV5MTR9_9ROSI</name>
<accession>A0AAV5MTR9</accession>
<sequence>MSHFSEVDMFTIGVVSPAQLIPVRLFQAELLSHLHTNCKFQIMLLNSL</sequence>
<reference evidence="1 2" key="1">
    <citation type="journal article" date="2021" name="Commun. Biol.">
        <title>The genome of Shorea leprosula (Dipterocarpaceae) highlights the ecological relevance of drought in aseasonal tropical rainforests.</title>
        <authorList>
            <person name="Ng K.K.S."/>
            <person name="Kobayashi M.J."/>
            <person name="Fawcett J.A."/>
            <person name="Hatakeyama M."/>
            <person name="Paape T."/>
            <person name="Ng C.H."/>
            <person name="Ang C.C."/>
            <person name="Tnah L.H."/>
            <person name="Lee C.T."/>
            <person name="Nishiyama T."/>
            <person name="Sese J."/>
            <person name="O'Brien M.J."/>
            <person name="Copetti D."/>
            <person name="Mohd Noor M.I."/>
            <person name="Ong R.C."/>
            <person name="Putra M."/>
            <person name="Sireger I.Z."/>
            <person name="Indrioko S."/>
            <person name="Kosugi Y."/>
            <person name="Izuno A."/>
            <person name="Isagi Y."/>
            <person name="Lee S.L."/>
            <person name="Shimizu K.K."/>
        </authorList>
    </citation>
    <scope>NUCLEOTIDE SEQUENCE [LARGE SCALE GENOMIC DNA]</scope>
    <source>
        <strain evidence="1">214</strain>
    </source>
</reference>
<keyword evidence="2" id="KW-1185">Reference proteome</keyword>
<evidence type="ECO:0000313" key="2">
    <source>
        <dbReference type="Proteomes" id="UP001054252"/>
    </source>
</evidence>
<gene>
    <name evidence="1" type="ORF">SLEP1_g58703</name>
</gene>
<dbReference type="AlphaFoldDB" id="A0AAV5MTR9"/>
<comment type="caution">
    <text evidence="1">The sequence shown here is derived from an EMBL/GenBank/DDBJ whole genome shotgun (WGS) entry which is preliminary data.</text>
</comment>
<dbReference type="EMBL" id="BPVZ01000609">
    <property type="protein sequence ID" value="GKV52106.1"/>
    <property type="molecule type" value="Genomic_DNA"/>
</dbReference>
<evidence type="ECO:0000313" key="1">
    <source>
        <dbReference type="EMBL" id="GKV52106.1"/>
    </source>
</evidence>
<protein>
    <submittedName>
        <fullName evidence="1">Uncharacterized protein</fullName>
    </submittedName>
</protein>
<proteinExistence type="predicted"/>